<evidence type="ECO:0000256" key="1">
    <source>
        <dbReference type="SAM" id="MobiDB-lite"/>
    </source>
</evidence>
<dbReference type="RefSeq" id="WP_234442521.1">
    <property type="nucleotide sequence ID" value="NZ_JABXWF010000049.1"/>
</dbReference>
<protein>
    <submittedName>
        <fullName evidence="2">Uncharacterized protein</fullName>
    </submittedName>
</protein>
<reference evidence="2 3" key="1">
    <citation type="journal article" date="2023" name="Microb. Genom.">
        <title>Mesoterricola silvestris gen. nov., sp. nov., Mesoterricola sediminis sp. nov., Geothrix oryzae sp. nov., Geothrix edaphica sp. nov., Geothrix rubra sp. nov., and Geothrix limicola sp. nov., six novel members of Acidobacteriota isolated from soils.</title>
        <authorList>
            <person name="Weisberg A.J."/>
            <person name="Pearce E."/>
            <person name="Kramer C.G."/>
            <person name="Chang J.H."/>
            <person name="Clarke C.R."/>
        </authorList>
    </citation>
    <scope>NUCLEOTIDE SEQUENCE [LARGE SCALE GENOMIC DNA]</scope>
    <source>
        <strain evidence="2 3">NE20-4-1</strain>
    </source>
</reference>
<keyword evidence="3" id="KW-1185">Reference proteome</keyword>
<evidence type="ECO:0000313" key="2">
    <source>
        <dbReference type="EMBL" id="MDX3044813.1"/>
    </source>
</evidence>
<dbReference type="EMBL" id="JARAWJ010000125">
    <property type="protein sequence ID" value="MDX3044813.1"/>
    <property type="molecule type" value="Genomic_DNA"/>
</dbReference>
<organism evidence="2 3">
    <name type="scientific">Streptomyces caniscabiei</name>
    <dbReference type="NCBI Taxonomy" id="2746961"/>
    <lineage>
        <taxon>Bacteria</taxon>
        <taxon>Bacillati</taxon>
        <taxon>Actinomycetota</taxon>
        <taxon>Actinomycetes</taxon>
        <taxon>Kitasatosporales</taxon>
        <taxon>Streptomycetaceae</taxon>
        <taxon>Streptomyces</taxon>
    </lineage>
</organism>
<name>A0ABU4N5M7_9ACTN</name>
<sequence length="56" mass="6089">MLGQVFAEPIAPRNIPDGLRLRSVTTREQGLTAHFSGKSVTFRRDDARDTSSNGSA</sequence>
<accession>A0ABU4N5M7</accession>
<evidence type="ECO:0000313" key="3">
    <source>
        <dbReference type="Proteomes" id="UP001282474"/>
    </source>
</evidence>
<comment type="caution">
    <text evidence="2">The sequence shown here is derived from an EMBL/GenBank/DDBJ whole genome shotgun (WGS) entry which is preliminary data.</text>
</comment>
<feature type="region of interest" description="Disordered" evidence="1">
    <location>
        <begin position="35"/>
        <end position="56"/>
    </location>
</feature>
<gene>
    <name evidence="2" type="ORF">PV383_47845</name>
</gene>
<proteinExistence type="predicted"/>
<dbReference type="Proteomes" id="UP001282474">
    <property type="component" value="Unassembled WGS sequence"/>
</dbReference>